<feature type="region of interest" description="Disordered" evidence="1">
    <location>
        <begin position="1"/>
        <end position="26"/>
    </location>
</feature>
<evidence type="ECO:0000313" key="2">
    <source>
        <dbReference type="EMBL" id="MBO1322827.1"/>
    </source>
</evidence>
<dbReference type="Proteomes" id="UP000664417">
    <property type="component" value="Unassembled WGS sequence"/>
</dbReference>
<proteinExistence type="predicted"/>
<evidence type="ECO:0000313" key="3">
    <source>
        <dbReference type="Proteomes" id="UP000664417"/>
    </source>
</evidence>
<reference evidence="2" key="1">
    <citation type="submission" date="2021-03" db="EMBL/GenBank/DDBJ databases">
        <authorList>
            <person name="Wang G."/>
        </authorList>
    </citation>
    <scope>NUCLEOTIDE SEQUENCE</scope>
    <source>
        <strain evidence="2">KCTC 12899</strain>
    </source>
</reference>
<comment type="caution">
    <text evidence="2">The sequence shown here is derived from an EMBL/GenBank/DDBJ whole genome shotgun (WGS) entry which is preliminary data.</text>
</comment>
<evidence type="ECO:0000256" key="1">
    <source>
        <dbReference type="SAM" id="MobiDB-lite"/>
    </source>
</evidence>
<sequence length="55" mass="6076">MTIASRSEDQTPRSEPHHNGLEEDKSTVEILRGLVAALKSCDQTKQSLRPAVTEN</sequence>
<name>A0A8J7QDZ8_9BACT</name>
<dbReference type="EMBL" id="JAFREP010000043">
    <property type="protein sequence ID" value="MBO1322827.1"/>
    <property type="molecule type" value="Genomic_DNA"/>
</dbReference>
<dbReference type="RefSeq" id="WP_207862797.1">
    <property type="nucleotide sequence ID" value="NZ_JAFREP010000043.1"/>
</dbReference>
<accession>A0A8J7QDZ8</accession>
<protein>
    <submittedName>
        <fullName evidence="2">Uncharacterized protein</fullName>
    </submittedName>
</protein>
<keyword evidence="3" id="KW-1185">Reference proteome</keyword>
<organism evidence="2 3">
    <name type="scientific">Acanthopleuribacter pedis</name>
    <dbReference type="NCBI Taxonomy" id="442870"/>
    <lineage>
        <taxon>Bacteria</taxon>
        <taxon>Pseudomonadati</taxon>
        <taxon>Acidobacteriota</taxon>
        <taxon>Holophagae</taxon>
        <taxon>Acanthopleuribacterales</taxon>
        <taxon>Acanthopleuribacteraceae</taxon>
        <taxon>Acanthopleuribacter</taxon>
    </lineage>
</organism>
<dbReference type="AlphaFoldDB" id="A0A8J7QDZ8"/>
<gene>
    <name evidence="2" type="ORF">J3U88_30450</name>
</gene>